<evidence type="ECO:0000313" key="2">
    <source>
        <dbReference type="EMBL" id="AXS65863.1"/>
    </source>
</evidence>
<organism evidence="2">
    <name type="scientific">Tenebrionoidea sp. 10 KM-2017</name>
    <dbReference type="NCBI Taxonomy" id="2219465"/>
    <lineage>
        <taxon>Eukaryota</taxon>
        <taxon>Metazoa</taxon>
        <taxon>Ecdysozoa</taxon>
        <taxon>Arthropoda</taxon>
        <taxon>Hexapoda</taxon>
        <taxon>Insecta</taxon>
        <taxon>Pterygota</taxon>
        <taxon>Neoptera</taxon>
        <taxon>Endopterygota</taxon>
        <taxon>Coleoptera</taxon>
        <taxon>Polyphaga</taxon>
        <taxon>Cucujiformia</taxon>
    </lineage>
</organism>
<accession>A0A346RIG6</accession>
<geneLocation type="mitochondrion" evidence="2"/>
<keyword evidence="1" id="KW-0812">Transmembrane</keyword>
<name>A0A346RIG6_9CUCU</name>
<gene>
    <name evidence="2" type="primary">atp8</name>
</gene>
<sequence>MPQMAPLNWVTLMIYFVTLYLAIIIMNYYINMKSHKNIEINNNKMSMKSWKW</sequence>
<reference evidence="2" key="1">
    <citation type="journal article" date="2018" name="J. ISSAAS">
        <title>The contribution of mitochondrial metagenomics to large-scale data mining and phylogenetic analysis of Coleoptera.</title>
        <authorList>
            <person name="Miller K."/>
            <person name="Linard B."/>
            <person name="Motyka M."/>
            <person name="Bocek M."/>
            <person name="Vogler A.P."/>
        </authorList>
    </citation>
    <scope>NUCLEOTIDE SEQUENCE</scope>
</reference>
<keyword evidence="2" id="KW-0496">Mitochondrion</keyword>
<keyword evidence="1" id="KW-0472">Membrane</keyword>
<protein>
    <submittedName>
        <fullName evidence="2">ATP synthase F0 subunit 8</fullName>
    </submittedName>
</protein>
<dbReference type="EMBL" id="MG193447">
    <property type="protein sequence ID" value="AXS65863.1"/>
    <property type="molecule type" value="Genomic_DNA"/>
</dbReference>
<dbReference type="AlphaFoldDB" id="A0A346RIG6"/>
<feature type="transmembrane region" description="Helical" evidence="1">
    <location>
        <begin position="12"/>
        <end position="30"/>
    </location>
</feature>
<keyword evidence="1" id="KW-1133">Transmembrane helix</keyword>
<proteinExistence type="predicted"/>
<evidence type="ECO:0000256" key="1">
    <source>
        <dbReference type="SAM" id="Phobius"/>
    </source>
</evidence>